<dbReference type="PANTHER" id="PTHR43761">
    <property type="entry name" value="D-ISOMER SPECIFIC 2-HYDROXYACID DEHYDROGENASE FAMILY PROTEIN (AFU_ORTHOLOGUE AFUA_1G13630)"/>
    <property type="match status" value="1"/>
</dbReference>
<organism evidence="7 8">
    <name type="scientific">Jutongia huaianensis</name>
    <dbReference type="NCBI Taxonomy" id="2763668"/>
    <lineage>
        <taxon>Bacteria</taxon>
        <taxon>Bacillati</taxon>
        <taxon>Bacillota</taxon>
        <taxon>Clostridia</taxon>
        <taxon>Lachnospirales</taxon>
        <taxon>Lachnospiraceae</taxon>
        <taxon>Jutongia</taxon>
    </lineage>
</organism>
<evidence type="ECO:0000313" key="7">
    <source>
        <dbReference type="EMBL" id="MBC8562351.1"/>
    </source>
</evidence>
<evidence type="ECO:0000256" key="1">
    <source>
        <dbReference type="ARBA" id="ARBA00005854"/>
    </source>
</evidence>
<proteinExistence type="inferred from homology"/>
<keyword evidence="3" id="KW-0520">NAD</keyword>
<feature type="domain" description="D-isomer specific 2-hydroxyacid dehydrogenase NAD-binding" evidence="6">
    <location>
        <begin position="109"/>
        <end position="288"/>
    </location>
</feature>
<accession>A0ABR7N137</accession>
<keyword evidence="8" id="KW-1185">Reference proteome</keyword>
<gene>
    <name evidence="7" type="ORF">H8704_06865</name>
</gene>
<evidence type="ECO:0000259" key="6">
    <source>
        <dbReference type="Pfam" id="PF02826"/>
    </source>
</evidence>
<keyword evidence="2 4" id="KW-0560">Oxidoreductase</keyword>
<dbReference type="InterPro" id="IPR006139">
    <property type="entry name" value="D-isomer_2_OHA_DH_cat_dom"/>
</dbReference>
<sequence>MKIVILDGFTSNPGDLNWDKMEALGDLTVYEYTPNQTADIVDRLQDCEIALTNKTVITAEVMEACPGLQYIGVLATGYNVVDMAAAAMHGITVTNVPGYSTQAVAQQAFALLLDICSHAAHHSKEVHNGRWSRGRDFCFWDYPLIELDHKTAGIIGFGQTGKAIGRVAKAFGMRVITNGSHETPEGKAIGEYVSREQLLKESDVIFLACPLNEQTKDLVCKETIAQMKDGVILINTSRGGTIVEKDLAEALHSGKVYGAGVDVVSVEPAKPDNPLLACENCVITPHIAWAAKEARGRLIDIASGNVKCFLKGKAQNVVH</sequence>
<comment type="caution">
    <text evidence="7">The sequence shown here is derived from an EMBL/GenBank/DDBJ whole genome shotgun (WGS) entry which is preliminary data.</text>
</comment>
<dbReference type="Pfam" id="PF02826">
    <property type="entry name" value="2-Hacid_dh_C"/>
    <property type="match status" value="1"/>
</dbReference>
<dbReference type="SUPFAM" id="SSF52283">
    <property type="entry name" value="Formate/glycerate dehydrogenase catalytic domain-like"/>
    <property type="match status" value="1"/>
</dbReference>
<dbReference type="Proteomes" id="UP000606193">
    <property type="component" value="Unassembled WGS sequence"/>
</dbReference>
<dbReference type="CDD" id="cd12162">
    <property type="entry name" value="2-Hacid_dh_4"/>
    <property type="match status" value="1"/>
</dbReference>
<dbReference type="SUPFAM" id="SSF51735">
    <property type="entry name" value="NAD(P)-binding Rossmann-fold domains"/>
    <property type="match status" value="1"/>
</dbReference>
<dbReference type="InterPro" id="IPR036291">
    <property type="entry name" value="NAD(P)-bd_dom_sf"/>
</dbReference>
<dbReference type="Pfam" id="PF00389">
    <property type="entry name" value="2-Hacid_dh"/>
    <property type="match status" value="1"/>
</dbReference>
<reference evidence="7 8" key="1">
    <citation type="submission" date="2020-08" db="EMBL/GenBank/DDBJ databases">
        <title>Genome public.</title>
        <authorList>
            <person name="Liu C."/>
            <person name="Sun Q."/>
        </authorList>
    </citation>
    <scope>NUCLEOTIDE SEQUENCE [LARGE SCALE GENOMIC DNA]</scope>
    <source>
        <strain evidence="7 8">NSJ-37</strain>
    </source>
</reference>
<comment type="similarity">
    <text evidence="1 4">Belongs to the D-isomer specific 2-hydroxyacid dehydrogenase family.</text>
</comment>
<protein>
    <submittedName>
        <fullName evidence="7">D-2-hydroxyacid dehydrogenase</fullName>
    </submittedName>
</protein>
<dbReference type="Gene3D" id="3.40.50.720">
    <property type="entry name" value="NAD(P)-binding Rossmann-like Domain"/>
    <property type="match status" value="2"/>
</dbReference>
<dbReference type="EMBL" id="JACRSX010000006">
    <property type="protein sequence ID" value="MBC8562351.1"/>
    <property type="molecule type" value="Genomic_DNA"/>
</dbReference>
<evidence type="ECO:0000313" key="8">
    <source>
        <dbReference type="Proteomes" id="UP000606193"/>
    </source>
</evidence>
<dbReference type="PANTHER" id="PTHR43761:SF1">
    <property type="entry name" value="D-ISOMER SPECIFIC 2-HYDROXYACID DEHYDROGENASE CATALYTIC DOMAIN-CONTAINING PROTEIN-RELATED"/>
    <property type="match status" value="1"/>
</dbReference>
<dbReference type="InterPro" id="IPR006140">
    <property type="entry name" value="D-isomer_DH_NAD-bd"/>
</dbReference>
<name>A0ABR7N137_9FIRM</name>
<evidence type="ECO:0000256" key="3">
    <source>
        <dbReference type="ARBA" id="ARBA00023027"/>
    </source>
</evidence>
<feature type="domain" description="D-isomer specific 2-hydroxyacid dehydrogenase catalytic" evidence="5">
    <location>
        <begin position="22"/>
        <end position="318"/>
    </location>
</feature>
<dbReference type="RefSeq" id="WP_249297769.1">
    <property type="nucleotide sequence ID" value="NZ_JACRSX010000006.1"/>
</dbReference>
<evidence type="ECO:0000256" key="2">
    <source>
        <dbReference type="ARBA" id="ARBA00023002"/>
    </source>
</evidence>
<evidence type="ECO:0000259" key="5">
    <source>
        <dbReference type="Pfam" id="PF00389"/>
    </source>
</evidence>
<dbReference type="InterPro" id="IPR050418">
    <property type="entry name" value="D-iso_2-hydroxyacid_DH_PdxB"/>
</dbReference>
<evidence type="ECO:0000256" key="4">
    <source>
        <dbReference type="RuleBase" id="RU003719"/>
    </source>
</evidence>